<dbReference type="InterPro" id="IPR016181">
    <property type="entry name" value="Acyl_CoA_acyltransferase"/>
</dbReference>
<feature type="domain" description="BioF2-like acetyltransferase" evidence="2">
    <location>
        <begin position="184"/>
        <end position="331"/>
    </location>
</feature>
<feature type="compositionally biased region" description="Low complexity" evidence="1">
    <location>
        <begin position="379"/>
        <end position="388"/>
    </location>
</feature>
<dbReference type="Proteomes" id="UP000236754">
    <property type="component" value="Unassembled WGS sequence"/>
</dbReference>
<reference evidence="3 4" key="1">
    <citation type="submission" date="2016-10" db="EMBL/GenBank/DDBJ databases">
        <authorList>
            <person name="de Groot N.N."/>
        </authorList>
    </citation>
    <scope>NUCLEOTIDE SEQUENCE [LARGE SCALE GENOMIC DNA]</scope>
    <source>
        <strain evidence="3 4">CGMCC 4.2023</strain>
    </source>
</reference>
<feature type="region of interest" description="Disordered" evidence="1">
    <location>
        <begin position="371"/>
        <end position="400"/>
    </location>
</feature>
<proteinExistence type="predicted"/>
<organism evidence="3 4">
    <name type="scientific">Actinacidiphila yanglinensis</name>
    <dbReference type="NCBI Taxonomy" id="310779"/>
    <lineage>
        <taxon>Bacteria</taxon>
        <taxon>Bacillati</taxon>
        <taxon>Actinomycetota</taxon>
        <taxon>Actinomycetes</taxon>
        <taxon>Kitasatosporales</taxon>
        <taxon>Streptomycetaceae</taxon>
        <taxon>Actinacidiphila</taxon>
    </lineage>
</organism>
<gene>
    <name evidence="3" type="ORF">SAMN05216223_105360</name>
</gene>
<accession>A0A1H6AEC8</accession>
<evidence type="ECO:0000313" key="3">
    <source>
        <dbReference type="EMBL" id="SEG47129.1"/>
    </source>
</evidence>
<sequence>MAAGLDVHICRDPGEFAALAPQWARLHRACPRATPFQSHGWLYSWWLWYGRPGRLRIVLVRRGGDPAGEGTESGGQGELVGAFALMRTYRPLPALVPLGGAVTDFSDALVDPGAGGEAVAAALVRGMRRASRGSLVDLGEVPPGGAAGRLYDLWPGPKRMLADSECLELPGGPMSELIARVGSSRGQRIRSNLRKIDAAGIQEHDVPAADVPAAVATMLRLHAAQWEGRGVTPEHLRPRFAAHLSHACALMTESGEALLTEFRLRGAVVAVNLTVLSPALAGGYLYGADLPALSAAKVDLNTLLTRHGARLTSAADRPVHSMLRGAEPHKSHWRPVPTSNTRLLLSTRRSLPSLLTRRALAALRAALRELRRRRRSREAPAGKAAPATRHPHRPPDGSSR</sequence>
<protein>
    <submittedName>
        <fullName evidence="3">Acetyltransferase involved in cellulose biosynthesis, CelD/BcsL family</fullName>
    </submittedName>
</protein>
<dbReference type="EMBL" id="FNVU01000005">
    <property type="protein sequence ID" value="SEG47129.1"/>
    <property type="molecule type" value="Genomic_DNA"/>
</dbReference>
<keyword evidence="4" id="KW-1185">Reference proteome</keyword>
<dbReference type="RefSeq" id="WP_103886147.1">
    <property type="nucleotide sequence ID" value="NZ_FNVU01000005.1"/>
</dbReference>
<dbReference type="OrthoDB" id="3452668at2"/>
<dbReference type="AlphaFoldDB" id="A0A1H6AEC8"/>
<evidence type="ECO:0000256" key="1">
    <source>
        <dbReference type="SAM" id="MobiDB-lite"/>
    </source>
</evidence>
<dbReference type="Pfam" id="PF13480">
    <property type="entry name" value="Acetyltransf_6"/>
    <property type="match status" value="1"/>
</dbReference>
<evidence type="ECO:0000259" key="2">
    <source>
        <dbReference type="Pfam" id="PF13480"/>
    </source>
</evidence>
<keyword evidence="3" id="KW-0808">Transferase</keyword>
<dbReference type="GO" id="GO:0016740">
    <property type="term" value="F:transferase activity"/>
    <property type="evidence" value="ECO:0007669"/>
    <property type="project" value="UniProtKB-KW"/>
</dbReference>
<dbReference type="SUPFAM" id="SSF55729">
    <property type="entry name" value="Acyl-CoA N-acyltransferases (Nat)"/>
    <property type="match status" value="1"/>
</dbReference>
<evidence type="ECO:0000313" key="4">
    <source>
        <dbReference type="Proteomes" id="UP000236754"/>
    </source>
</evidence>
<name>A0A1H6AEC8_9ACTN</name>
<dbReference type="InterPro" id="IPR038740">
    <property type="entry name" value="BioF2-like_GNAT_dom"/>
</dbReference>